<dbReference type="Pfam" id="PF04860">
    <property type="entry name" value="Phage_portal"/>
    <property type="match status" value="1"/>
</dbReference>
<proteinExistence type="predicted"/>
<dbReference type="AlphaFoldDB" id="H5SEF4"/>
<evidence type="ECO:0000313" key="1">
    <source>
        <dbReference type="EMBL" id="BAL54540.1"/>
    </source>
</evidence>
<sequence>MSWLSRLFRGAAQGPVRPSQSIRRSSALVLFGPARQVDPISADAVQSHPVVIACIDAVARIAASVRPALTLDGEPVQEHPLLSLVWHPSQQMDYAQMMRVFAAQWLLWGRIAAEKLRTQAGDVAELIPLAAARIKSDSYDAAGHLIAIRYSRDDGSDVDIPARDLLWAIDPSPSDPFAPQQRIASLCDVIKLDNELVRYVADSVAQGMVAKAALVRDKDQRTIQEIQTRLNARTVQRGWQVYDAEEMTVADVGLKPSDIDPAGLLSHTETRICMLFGVPPIVVSARAGLERATYANYREARQHLATDVVQPFLQRVGQVLETQLAGEFGLTPEQVELSWDWSELVGQEDIVERRWQRAAQGWREGVLTRNEARAVLGLPRVSGGDVFRSSLSELPQPGEIEQVSGGA</sequence>
<dbReference type="InterPro" id="IPR006944">
    <property type="entry name" value="Phage/GTA_portal"/>
</dbReference>
<accession>H5SEF4</accession>
<organism evidence="1">
    <name type="scientific">uncultured prokaryote</name>
    <dbReference type="NCBI Taxonomy" id="198431"/>
    <lineage>
        <taxon>unclassified sequences</taxon>
        <taxon>environmental samples</taxon>
    </lineage>
</organism>
<reference evidence="1" key="1">
    <citation type="journal article" date="2005" name="Environ. Microbiol.">
        <title>Genetic and functional properties of uncultivated thermophilic crenarchaeotes from a subsurface gold mine as revealed by analysis of genome fragments.</title>
        <authorList>
            <person name="Nunoura T."/>
            <person name="Hirayama H."/>
            <person name="Takami H."/>
            <person name="Oida H."/>
            <person name="Nishi S."/>
            <person name="Shimamura S."/>
            <person name="Suzuki Y."/>
            <person name="Inagaki F."/>
            <person name="Takai K."/>
            <person name="Nealson K.H."/>
            <person name="Horikoshi K."/>
        </authorList>
    </citation>
    <scope>NUCLEOTIDE SEQUENCE</scope>
</reference>
<gene>
    <name evidence="1" type="ORF">HGMM_F16F12C06</name>
</gene>
<protein>
    <submittedName>
        <fullName evidence="1">Hypothetical conserved protein</fullName>
    </submittedName>
</protein>
<name>H5SEF4_9ZZZZ</name>
<reference evidence="1" key="2">
    <citation type="journal article" date="2012" name="PLoS ONE">
        <title>A Deeply Branching Thermophilic Bacterium with an Ancient Acetyl-CoA Pathway Dominates a Subsurface Ecosystem.</title>
        <authorList>
            <person name="Takami H."/>
            <person name="Noguchi H."/>
            <person name="Takaki Y."/>
            <person name="Uchiyama I."/>
            <person name="Toyoda A."/>
            <person name="Nishi S."/>
            <person name="Chee G.-J."/>
            <person name="Arai W."/>
            <person name="Nunoura T."/>
            <person name="Itoh T."/>
            <person name="Hattori M."/>
            <person name="Takai K."/>
        </authorList>
    </citation>
    <scope>NUCLEOTIDE SEQUENCE</scope>
</reference>
<dbReference type="EMBL" id="AP011692">
    <property type="protein sequence ID" value="BAL54540.1"/>
    <property type="molecule type" value="Genomic_DNA"/>
</dbReference>